<dbReference type="AlphaFoldDB" id="A0AAV4G3N8"/>
<name>A0AAV4G3N8_9GAST</name>
<dbReference type="PANTHER" id="PTHR47027:SF8">
    <property type="entry name" value="RIBONUCLEASE H"/>
    <property type="match status" value="1"/>
</dbReference>
<organism evidence="1 2">
    <name type="scientific">Elysia marginata</name>
    <dbReference type="NCBI Taxonomy" id="1093978"/>
    <lineage>
        <taxon>Eukaryota</taxon>
        <taxon>Metazoa</taxon>
        <taxon>Spiralia</taxon>
        <taxon>Lophotrochozoa</taxon>
        <taxon>Mollusca</taxon>
        <taxon>Gastropoda</taxon>
        <taxon>Heterobranchia</taxon>
        <taxon>Euthyneura</taxon>
        <taxon>Panpulmonata</taxon>
        <taxon>Sacoglossa</taxon>
        <taxon>Placobranchoidea</taxon>
        <taxon>Plakobranchidae</taxon>
        <taxon>Elysia</taxon>
    </lineage>
</organism>
<keyword evidence="1" id="KW-0255">Endonuclease</keyword>
<proteinExistence type="predicted"/>
<sequence length="202" mass="23636">MRNLDAKKKDVEKIDAFEMKCYRKILRTPWTARRTNQNILQELGMKERQLLKNIKQLKLKYFGHVVRHNNLEKLCLEGAVEGRRDRGRPRRRWTQDISDWFGCSVMEASILAQDRAWFPLSCVGGYVLQGSAMKKRTICNHLKTFLCPLSRLSLLTVSESYIYGRTSLLASSLRPRTKQKSTFPSSLNTYNMTEWHFFNPSV</sequence>
<gene>
    <name evidence="1" type="ORF">ElyMa_002292300</name>
</gene>
<dbReference type="Proteomes" id="UP000762676">
    <property type="component" value="Unassembled WGS sequence"/>
</dbReference>
<dbReference type="PANTHER" id="PTHR47027">
    <property type="entry name" value="REVERSE TRANSCRIPTASE DOMAIN-CONTAINING PROTEIN"/>
    <property type="match status" value="1"/>
</dbReference>
<evidence type="ECO:0000313" key="1">
    <source>
        <dbReference type="EMBL" id="GFR79600.1"/>
    </source>
</evidence>
<dbReference type="EMBL" id="BMAT01004752">
    <property type="protein sequence ID" value="GFR79600.1"/>
    <property type="molecule type" value="Genomic_DNA"/>
</dbReference>
<keyword evidence="2" id="KW-1185">Reference proteome</keyword>
<keyword evidence="1" id="KW-0540">Nuclease</keyword>
<reference evidence="1 2" key="1">
    <citation type="journal article" date="2021" name="Elife">
        <title>Chloroplast acquisition without the gene transfer in kleptoplastic sea slugs, Plakobranchus ocellatus.</title>
        <authorList>
            <person name="Maeda T."/>
            <person name="Takahashi S."/>
            <person name="Yoshida T."/>
            <person name="Shimamura S."/>
            <person name="Takaki Y."/>
            <person name="Nagai Y."/>
            <person name="Toyoda A."/>
            <person name="Suzuki Y."/>
            <person name="Arimoto A."/>
            <person name="Ishii H."/>
            <person name="Satoh N."/>
            <person name="Nishiyama T."/>
            <person name="Hasebe M."/>
            <person name="Maruyama T."/>
            <person name="Minagawa J."/>
            <person name="Obokata J."/>
            <person name="Shigenobu S."/>
        </authorList>
    </citation>
    <scope>NUCLEOTIDE SEQUENCE [LARGE SCALE GENOMIC DNA]</scope>
</reference>
<accession>A0AAV4G3N8</accession>
<dbReference type="GO" id="GO:0004519">
    <property type="term" value="F:endonuclease activity"/>
    <property type="evidence" value="ECO:0007669"/>
    <property type="project" value="UniProtKB-KW"/>
</dbReference>
<protein>
    <submittedName>
        <fullName evidence="1">Endonuclease-reverse transcriptase</fullName>
    </submittedName>
</protein>
<keyword evidence="1" id="KW-0378">Hydrolase</keyword>
<comment type="caution">
    <text evidence="1">The sequence shown here is derived from an EMBL/GenBank/DDBJ whole genome shotgun (WGS) entry which is preliminary data.</text>
</comment>
<evidence type="ECO:0000313" key="2">
    <source>
        <dbReference type="Proteomes" id="UP000762676"/>
    </source>
</evidence>